<dbReference type="InterPro" id="IPR008258">
    <property type="entry name" value="Transglycosylase_SLT_dom_1"/>
</dbReference>
<dbReference type="GO" id="GO:0016829">
    <property type="term" value="F:lyase activity"/>
    <property type="evidence" value="ECO:0007669"/>
    <property type="project" value="UniProtKB-KW"/>
</dbReference>
<evidence type="ECO:0000313" key="5">
    <source>
        <dbReference type="Proteomes" id="UP000093694"/>
    </source>
</evidence>
<dbReference type="CDD" id="cd16896">
    <property type="entry name" value="LT_Slt70-like"/>
    <property type="match status" value="1"/>
</dbReference>
<sequence>MRFLKKVAIVIILIMVAVLCVKSIARYCYPLKYSTYIAKYAKQYDLDPYFVMAVIKTESNFKENVRSNKNAIGLMQITPDTAEWAADKMGVSNFQDNMLNDPEFNIRMGCWYLNNLKSEFDNNMDLILAAYNGGRGNVKKWLKDSDHSKDGKNIQYIPFKETDKYIKRVKVNYRVYKYLYKNLQMNTSIIIVNFL</sequence>
<reference evidence="2 4" key="1">
    <citation type="journal article" date="2015" name="Biotechnol. Bioeng.">
        <title>Genome sequence and phenotypic characterization of Caulobacter segnis.</title>
        <authorList>
            <person name="Patel S."/>
            <person name="Fletcher B."/>
            <person name="Scott D.C."/>
            <person name="Ely B."/>
        </authorList>
    </citation>
    <scope>NUCLEOTIDE SEQUENCE [LARGE SCALE GENOMIC DNA]</scope>
    <source>
        <strain evidence="2 4">PS02</strain>
    </source>
</reference>
<proteinExistence type="predicted"/>
<dbReference type="PANTHER" id="PTHR37423:SF2">
    <property type="entry name" value="MEMBRANE-BOUND LYTIC MUREIN TRANSGLYCOSYLASE C"/>
    <property type="match status" value="1"/>
</dbReference>
<dbReference type="Pfam" id="PF01464">
    <property type="entry name" value="SLT"/>
    <property type="match status" value="1"/>
</dbReference>
<name>A0A166U6A7_9CLOT</name>
<feature type="domain" description="Transglycosylase SLT" evidence="1">
    <location>
        <begin position="36"/>
        <end position="150"/>
    </location>
</feature>
<dbReference type="Gene3D" id="1.10.530.10">
    <property type="match status" value="1"/>
</dbReference>
<organism evidence="2 4">
    <name type="scientific">Clostridium coskatii</name>
    <dbReference type="NCBI Taxonomy" id="1705578"/>
    <lineage>
        <taxon>Bacteria</taxon>
        <taxon>Bacillati</taxon>
        <taxon>Bacillota</taxon>
        <taxon>Clostridia</taxon>
        <taxon>Eubacteriales</taxon>
        <taxon>Clostridiaceae</taxon>
        <taxon>Clostridium</taxon>
    </lineage>
</organism>
<keyword evidence="5" id="KW-1185">Reference proteome</keyword>
<dbReference type="EMBL" id="LITQ01000002">
    <property type="protein sequence ID" value="OAA94613.1"/>
    <property type="molecule type" value="Genomic_DNA"/>
</dbReference>
<dbReference type="SUPFAM" id="SSF53955">
    <property type="entry name" value="Lysozyme-like"/>
    <property type="match status" value="1"/>
</dbReference>
<dbReference type="PANTHER" id="PTHR37423">
    <property type="entry name" value="SOLUBLE LYTIC MUREIN TRANSGLYCOSYLASE-RELATED"/>
    <property type="match status" value="1"/>
</dbReference>
<evidence type="ECO:0000259" key="1">
    <source>
        <dbReference type="Pfam" id="PF01464"/>
    </source>
</evidence>
<evidence type="ECO:0000313" key="4">
    <source>
        <dbReference type="Proteomes" id="UP000077384"/>
    </source>
</evidence>
<dbReference type="InterPro" id="IPR023346">
    <property type="entry name" value="Lysozyme-like_dom_sf"/>
</dbReference>
<protein>
    <submittedName>
        <fullName evidence="2">Soluble lytic murein transglycosylase</fullName>
        <ecNumber evidence="2">4.2.2.-</ecNumber>
    </submittedName>
</protein>
<accession>A0A166U6A7</accession>
<dbReference type="Proteomes" id="UP000093694">
    <property type="component" value="Unassembled WGS sequence"/>
</dbReference>
<comment type="caution">
    <text evidence="2">The sequence shown here is derived from an EMBL/GenBank/DDBJ whole genome shotgun (WGS) entry which is preliminary data.</text>
</comment>
<evidence type="ECO:0000313" key="2">
    <source>
        <dbReference type="EMBL" id="OAA94613.1"/>
    </source>
</evidence>
<keyword evidence="2" id="KW-0456">Lyase</keyword>
<gene>
    <name evidence="2" type="primary">slt_1</name>
    <name evidence="3" type="synonym">slt_2</name>
    <name evidence="3" type="ORF">CLCOS_25240</name>
    <name evidence="2" type="ORF">WX73_02324</name>
</gene>
<dbReference type="PATRIC" id="fig|1705578.3.peg.1647"/>
<dbReference type="EC" id="4.2.2.-" evidence="2"/>
<evidence type="ECO:0000313" key="3">
    <source>
        <dbReference type="EMBL" id="OBR93481.1"/>
    </source>
</evidence>
<dbReference type="AlphaFoldDB" id="A0A166U6A7"/>
<dbReference type="EMBL" id="LROR01000053">
    <property type="protein sequence ID" value="OBR93481.1"/>
    <property type="molecule type" value="Genomic_DNA"/>
</dbReference>
<dbReference type="Proteomes" id="UP000077384">
    <property type="component" value="Unassembled WGS sequence"/>
</dbReference>
<dbReference type="RefSeq" id="WP_063600066.1">
    <property type="nucleotide sequence ID" value="NZ_LITQ01000002.1"/>
</dbReference>
<reference evidence="3 5" key="2">
    <citation type="journal article" date="2016" name="Front. Microbiol.">
        <title>Industrial Acetogenic Biocatalysts: A Comparative Metabolic and Genomic Analysis.</title>
        <authorList>
            <person name="Bengelsdorf F."/>
            <person name="Poehlein A."/>
            <person name="Sonja S."/>
            <person name="Erz C."/>
            <person name="Hummel T."/>
            <person name="Hoffmeister S."/>
            <person name="Daniel R."/>
            <person name="Durre P."/>
        </authorList>
    </citation>
    <scope>NUCLEOTIDE SEQUENCE [LARGE SCALE GENOMIC DNA]</scope>
    <source>
        <strain evidence="3 5">PTA-10522</strain>
    </source>
</reference>